<gene>
    <name evidence="13" type="ORF">C7B64_10375</name>
</gene>
<evidence type="ECO:0000256" key="6">
    <source>
        <dbReference type="ARBA" id="ARBA00022840"/>
    </source>
</evidence>
<keyword evidence="14" id="KW-1185">Reference proteome</keyword>
<keyword evidence="6 9" id="KW-0067">ATP-binding</keyword>
<evidence type="ECO:0000256" key="4">
    <source>
        <dbReference type="ARBA" id="ARBA00022741"/>
    </source>
</evidence>
<organism evidence="13 14">
    <name type="scientific">Merismopedia glauca CCAP 1448/3</name>
    <dbReference type="NCBI Taxonomy" id="1296344"/>
    <lineage>
        <taxon>Bacteria</taxon>
        <taxon>Bacillati</taxon>
        <taxon>Cyanobacteriota</taxon>
        <taxon>Cyanophyceae</taxon>
        <taxon>Synechococcales</taxon>
        <taxon>Merismopediaceae</taxon>
        <taxon>Merismopedia</taxon>
    </lineage>
</organism>
<feature type="compositionally biased region" description="Low complexity" evidence="10">
    <location>
        <begin position="320"/>
        <end position="349"/>
    </location>
</feature>
<dbReference type="Gene3D" id="1.10.510.10">
    <property type="entry name" value="Transferase(Phosphotransferase) domain 1"/>
    <property type="match status" value="1"/>
</dbReference>
<feature type="binding site" evidence="9">
    <location>
        <position position="40"/>
    </location>
    <ligand>
        <name>ATP</name>
        <dbReference type="ChEBI" id="CHEBI:30616"/>
    </ligand>
</feature>
<dbReference type="PROSITE" id="PS00108">
    <property type="entry name" value="PROTEIN_KINASE_ST"/>
    <property type="match status" value="1"/>
</dbReference>
<evidence type="ECO:0000256" key="7">
    <source>
        <dbReference type="ARBA" id="ARBA00047899"/>
    </source>
</evidence>
<dbReference type="RefSeq" id="WP_106288576.1">
    <property type="nucleotide sequence ID" value="NZ_CAWNTC010000026.1"/>
</dbReference>
<dbReference type="SUPFAM" id="SSF56112">
    <property type="entry name" value="Protein kinase-like (PK-like)"/>
    <property type="match status" value="1"/>
</dbReference>
<evidence type="ECO:0000256" key="1">
    <source>
        <dbReference type="ARBA" id="ARBA00012513"/>
    </source>
</evidence>
<feature type="transmembrane region" description="Helical" evidence="11">
    <location>
        <begin position="447"/>
        <end position="468"/>
    </location>
</feature>
<evidence type="ECO:0000313" key="14">
    <source>
        <dbReference type="Proteomes" id="UP000238762"/>
    </source>
</evidence>
<dbReference type="PROSITE" id="PS50011">
    <property type="entry name" value="PROTEIN_KINASE_DOM"/>
    <property type="match status" value="1"/>
</dbReference>
<keyword evidence="4 9" id="KW-0547">Nucleotide-binding</keyword>
<comment type="caution">
    <text evidence="13">The sequence shown here is derived from an EMBL/GenBank/DDBJ whole genome shotgun (WGS) entry which is preliminary data.</text>
</comment>
<protein>
    <recommendedName>
        <fullName evidence="1">non-specific serine/threonine protein kinase</fullName>
        <ecNumber evidence="1">2.7.11.1</ecNumber>
    </recommendedName>
</protein>
<dbReference type="InterPro" id="IPR000719">
    <property type="entry name" value="Prot_kinase_dom"/>
</dbReference>
<reference evidence="13 14" key="1">
    <citation type="submission" date="2018-02" db="EMBL/GenBank/DDBJ databases">
        <authorList>
            <person name="Cohen D.B."/>
            <person name="Kent A.D."/>
        </authorList>
    </citation>
    <scope>NUCLEOTIDE SEQUENCE [LARGE SCALE GENOMIC DNA]</scope>
    <source>
        <strain evidence="13 14">CCAP 1448/3</strain>
    </source>
</reference>
<dbReference type="Proteomes" id="UP000238762">
    <property type="component" value="Unassembled WGS sequence"/>
</dbReference>
<evidence type="ECO:0000256" key="10">
    <source>
        <dbReference type="SAM" id="MobiDB-lite"/>
    </source>
</evidence>
<feature type="transmembrane region" description="Helical" evidence="11">
    <location>
        <begin position="401"/>
        <end position="426"/>
    </location>
</feature>
<evidence type="ECO:0000256" key="9">
    <source>
        <dbReference type="PROSITE-ProRule" id="PRU10141"/>
    </source>
</evidence>
<reference evidence="13 14" key="2">
    <citation type="submission" date="2018-03" db="EMBL/GenBank/DDBJ databases">
        <title>The ancient ancestry and fast evolution of plastids.</title>
        <authorList>
            <person name="Moore K.R."/>
            <person name="Magnabosco C."/>
            <person name="Momper L."/>
            <person name="Gold D.A."/>
            <person name="Bosak T."/>
            <person name="Fournier G.P."/>
        </authorList>
    </citation>
    <scope>NUCLEOTIDE SEQUENCE [LARGE SCALE GENOMIC DNA]</scope>
    <source>
        <strain evidence="13 14">CCAP 1448/3</strain>
    </source>
</reference>
<evidence type="ECO:0000256" key="8">
    <source>
        <dbReference type="ARBA" id="ARBA00048679"/>
    </source>
</evidence>
<dbReference type="SMART" id="SM00220">
    <property type="entry name" value="S_TKc"/>
    <property type="match status" value="1"/>
</dbReference>
<feature type="region of interest" description="Disordered" evidence="10">
    <location>
        <begin position="473"/>
        <end position="508"/>
    </location>
</feature>
<comment type="catalytic activity">
    <reaction evidence="8">
        <text>L-seryl-[protein] + ATP = O-phospho-L-seryl-[protein] + ADP + H(+)</text>
        <dbReference type="Rhea" id="RHEA:17989"/>
        <dbReference type="Rhea" id="RHEA-COMP:9863"/>
        <dbReference type="Rhea" id="RHEA-COMP:11604"/>
        <dbReference type="ChEBI" id="CHEBI:15378"/>
        <dbReference type="ChEBI" id="CHEBI:29999"/>
        <dbReference type="ChEBI" id="CHEBI:30616"/>
        <dbReference type="ChEBI" id="CHEBI:83421"/>
        <dbReference type="ChEBI" id="CHEBI:456216"/>
        <dbReference type="EC" id="2.7.11.1"/>
    </reaction>
</comment>
<dbReference type="PANTHER" id="PTHR24363">
    <property type="entry name" value="SERINE/THREONINE PROTEIN KINASE"/>
    <property type="match status" value="1"/>
</dbReference>
<sequence length="671" mass="73832">MSQMLNNRYLIIQQLGSGGFGDTFIAEDVQIPSRRKCVIKLLKAVTQNPQLSQLIQQRFQREAALLEDLGRHSQIPTLYAYFQEASQFYLVQELIEGKTLSNKIAQEGLMNENAVRDFLKNILPVLNFVHNKRIVHRDIKPDNIIVRYSDGMPVLIDFGAVKESLGTVVNSQGQAASSIVIGTPGFMPSEQAAGRPVFSSDLYSIALTAIYLLTGKMPQELDVDPRNGEILWRQYAPHVTPVLAGVLDRAIQSHARERFASAREMLDALQSGNIYPASPSVGDVPPTVIGTQQANSVPPPNYNAQPSYQVPPTVVPTPQPQGYQQPGYPTPQPQGYQQPGYPTPQPQGYQQPGYPVNQYQQSGLVGGGGTFNTSAPVPAEIQGWNWGAFLMSGLWCLPNQVWIGLLSWIPYVGIPMPFILGAKGNVWAWRSRQWRSVEQFKAHQRGWAIAGIITWSSLFAIFIILAAIGSQDGKNNNSGSSNVSTTENSSPTPQASISPNPSISGDRETLPVEIGQLEAYRYKTGLFSLDIPQGWTLKEQSTSQQIFVGWQDKNENGAIFVIVGQNAEKLTDEGLGNKLKDYINSSFNTDGLKVESTDLPVKQPNGSVRVSFALRDKSLNVLLTGNGFIEQENNKLSYFLVFVPQSQYSKLLPSINMVIASYTLYGAAPLK</sequence>
<dbReference type="AlphaFoldDB" id="A0A2T1C453"/>
<dbReference type="GO" id="GO:0005524">
    <property type="term" value="F:ATP binding"/>
    <property type="evidence" value="ECO:0007669"/>
    <property type="project" value="UniProtKB-UniRule"/>
</dbReference>
<dbReference type="InterPro" id="IPR008271">
    <property type="entry name" value="Ser/Thr_kinase_AS"/>
</dbReference>
<dbReference type="EC" id="2.7.11.1" evidence="1"/>
<dbReference type="PROSITE" id="PS00107">
    <property type="entry name" value="PROTEIN_KINASE_ATP"/>
    <property type="match status" value="1"/>
</dbReference>
<comment type="catalytic activity">
    <reaction evidence="7">
        <text>L-threonyl-[protein] + ATP = O-phospho-L-threonyl-[protein] + ADP + H(+)</text>
        <dbReference type="Rhea" id="RHEA:46608"/>
        <dbReference type="Rhea" id="RHEA-COMP:11060"/>
        <dbReference type="Rhea" id="RHEA-COMP:11605"/>
        <dbReference type="ChEBI" id="CHEBI:15378"/>
        <dbReference type="ChEBI" id="CHEBI:30013"/>
        <dbReference type="ChEBI" id="CHEBI:30616"/>
        <dbReference type="ChEBI" id="CHEBI:61977"/>
        <dbReference type="ChEBI" id="CHEBI:456216"/>
        <dbReference type="EC" id="2.7.11.1"/>
    </reaction>
</comment>
<dbReference type="PANTHER" id="PTHR24363:SF0">
    <property type="entry name" value="SERINE_THREONINE KINASE LIKE DOMAIN CONTAINING 1"/>
    <property type="match status" value="1"/>
</dbReference>
<name>A0A2T1C453_9CYAN</name>
<keyword evidence="11" id="KW-0812">Transmembrane</keyword>
<dbReference type="OrthoDB" id="507628at2"/>
<feature type="compositionally biased region" description="Polar residues" evidence="10">
    <location>
        <begin position="493"/>
        <end position="503"/>
    </location>
</feature>
<evidence type="ECO:0000256" key="2">
    <source>
        <dbReference type="ARBA" id="ARBA00022527"/>
    </source>
</evidence>
<dbReference type="InterPro" id="IPR017441">
    <property type="entry name" value="Protein_kinase_ATP_BS"/>
</dbReference>
<keyword evidence="3" id="KW-0808">Transferase</keyword>
<keyword evidence="11" id="KW-0472">Membrane</keyword>
<keyword evidence="2 13" id="KW-0723">Serine/threonine-protein kinase</keyword>
<keyword evidence="5 13" id="KW-0418">Kinase</keyword>
<accession>A0A2T1C453</accession>
<evidence type="ECO:0000256" key="5">
    <source>
        <dbReference type="ARBA" id="ARBA00022777"/>
    </source>
</evidence>
<evidence type="ECO:0000259" key="12">
    <source>
        <dbReference type="PROSITE" id="PS50011"/>
    </source>
</evidence>
<dbReference type="GO" id="GO:0004674">
    <property type="term" value="F:protein serine/threonine kinase activity"/>
    <property type="evidence" value="ECO:0007669"/>
    <property type="project" value="UniProtKB-KW"/>
</dbReference>
<dbReference type="EMBL" id="PVWJ01000042">
    <property type="protein sequence ID" value="PSB03060.1"/>
    <property type="molecule type" value="Genomic_DNA"/>
</dbReference>
<dbReference type="CDD" id="cd14014">
    <property type="entry name" value="STKc_PknB_like"/>
    <property type="match status" value="1"/>
</dbReference>
<feature type="compositionally biased region" description="Low complexity" evidence="10">
    <location>
        <begin position="475"/>
        <end position="492"/>
    </location>
</feature>
<proteinExistence type="predicted"/>
<evidence type="ECO:0000256" key="11">
    <source>
        <dbReference type="SAM" id="Phobius"/>
    </source>
</evidence>
<feature type="region of interest" description="Disordered" evidence="10">
    <location>
        <begin position="283"/>
        <end position="349"/>
    </location>
</feature>
<dbReference type="InterPro" id="IPR011009">
    <property type="entry name" value="Kinase-like_dom_sf"/>
</dbReference>
<evidence type="ECO:0000313" key="13">
    <source>
        <dbReference type="EMBL" id="PSB03060.1"/>
    </source>
</evidence>
<keyword evidence="11" id="KW-1133">Transmembrane helix</keyword>
<dbReference type="Pfam" id="PF00069">
    <property type="entry name" value="Pkinase"/>
    <property type="match status" value="1"/>
</dbReference>
<evidence type="ECO:0000256" key="3">
    <source>
        <dbReference type="ARBA" id="ARBA00022679"/>
    </source>
</evidence>
<feature type="domain" description="Protein kinase" evidence="12">
    <location>
        <begin position="9"/>
        <end position="270"/>
    </location>
</feature>